<dbReference type="HOGENOM" id="CLU_146497_0_0_9"/>
<evidence type="ECO:0000313" key="1">
    <source>
        <dbReference type="EMBL" id="EJQ92888.1"/>
    </source>
</evidence>
<proteinExistence type="predicted"/>
<dbReference type="AlphaFoldDB" id="J8BG64"/>
<gene>
    <name evidence="1" type="ORF">II3_05342</name>
</gene>
<evidence type="ECO:0000313" key="2">
    <source>
        <dbReference type="Proteomes" id="UP000006997"/>
    </source>
</evidence>
<protein>
    <submittedName>
        <fullName evidence="1">Uncharacterized protein</fullName>
    </submittedName>
</protein>
<comment type="caution">
    <text evidence="1">The sequence shown here is derived from an EMBL/GenBank/DDBJ whole genome shotgun (WGS) entry which is preliminary data.</text>
</comment>
<dbReference type="PATRIC" id="fig|1053219.3.peg.5471"/>
<dbReference type="RefSeq" id="WP_002162045.1">
    <property type="nucleotide sequence ID" value="NZ_JH792115.1"/>
</dbReference>
<organism evidence="1 2">
    <name type="scientific">Bacillus cereus MC67</name>
    <dbReference type="NCBI Taxonomy" id="1053219"/>
    <lineage>
        <taxon>Bacteria</taxon>
        <taxon>Bacillati</taxon>
        <taxon>Bacillota</taxon>
        <taxon>Bacilli</taxon>
        <taxon>Bacillales</taxon>
        <taxon>Bacillaceae</taxon>
        <taxon>Bacillus</taxon>
        <taxon>Bacillus cereus group</taxon>
    </lineage>
</organism>
<name>J8BG64_BACCE</name>
<dbReference type="InterPro" id="IPR023398">
    <property type="entry name" value="TIF_eIF4e-like"/>
</dbReference>
<dbReference type="SUPFAM" id="SSF55418">
    <property type="entry name" value="eIF4e-like"/>
    <property type="match status" value="1"/>
</dbReference>
<dbReference type="EMBL" id="AHEN01000051">
    <property type="protein sequence ID" value="EJQ92888.1"/>
    <property type="molecule type" value="Genomic_DNA"/>
</dbReference>
<reference evidence="1 2" key="1">
    <citation type="submission" date="2012-04" db="EMBL/GenBank/DDBJ databases">
        <title>The Genome Sequence of Bacillus cereus MC67.</title>
        <authorList>
            <consortium name="The Broad Institute Genome Sequencing Platform"/>
            <consortium name="The Broad Institute Genome Sequencing Center for Infectious Disease"/>
            <person name="Feldgarden M."/>
            <person name="Van der Auwera G.A."/>
            <person name="Mahillon J."/>
            <person name="Duprez V."/>
            <person name="Timmery S."/>
            <person name="Mattelet C."/>
            <person name="Dierick K."/>
            <person name="Sun M."/>
            <person name="Yu Z."/>
            <person name="Zhu L."/>
            <person name="Hu X."/>
            <person name="Shank E.B."/>
            <person name="Swiecicka I."/>
            <person name="Hansen B.M."/>
            <person name="Andrup L."/>
            <person name="Young S.K."/>
            <person name="Zeng Q."/>
            <person name="Gargeya S."/>
            <person name="Fitzgerald M."/>
            <person name="Haas B."/>
            <person name="Abouelleil A."/>
            <person name="Alvarado L."/>
            <person name="Arachchi H.M."/>
            <person name="Berlin A."/>
            <person name="Chapman S.B."/>
            <person name="Goldberg J."/>
            <person name="Griggs A."/>
            <person name="Gujja S."/>
            <person name="Hansen M."/>
            <person name="Howarth C."/>
            <person name="Imamovic A."/>
            <person name="Larimer J."/>
            <person name="McCowen C."/>
            <person name="Montmayeur A."/>
            <person name="Murphy C."/>
            <person name="Neiman D."/>
            <person name="Pearson M."/>
            <person name="Priest M."/>
            <person name="Roberts A."/>
            <person name="Saif S."/>
            <person name="Shea T."/>
            <person name="Sisk P."/>
            <person name="Sykes S."/>
            <person name="Wortman J."/>
            <person name="Nusbaum C."/>
            <person name="Birren B."/>
        </authorList>
    </citation>
    <scope>NUCLEOTIDE SEQUENCE [LARGE SCALE GENOMIC DNA]</scope>
    <source>
        <strain evidence="1 2">MC67</strain>
    </source>
</reference>
<dbReference type="Proteomes" id="UP000006997">
    <property type="component" value="Unassembled WGS sequence"/>
</dbReference>
<sequence>MTEKIKISNFGGWVWYANENTIQKEPLDPNKCGKWMWFFDDALAVEEHQSNHILTKAIEEDVVVKCKHTDKSDGVACFYLNGDDTTRHKKCIQFFIDNDLIRKTKSGKYYNITFKYDNQTRAGEYNANSNFKAQLKLDQFLNLETGAFK</sequence>
<accession>J8BG64</accession>